<evidence type="ECO:0000256" key="6">
    <source>
        <dbReference type="ARBA" id="ARBA00022989"/>
    </source>
</evidence>
<dbReference type="GO" id="GO:0005886">
    <property type="term" value="C:plasma membrane"/>
    <property type="evidence" value="ECO:0007669"/>
    <property type="project" value="UniProtKB-SubCell"/>
</dbReference>
<evidence type="ECO:0000256" key="1">
    <source>
        <dbReference type="ARBA" id="ARBA00004651"/>
    </source>
</evidence>
<dbReference type="OrthoDB" id="338493at2157"/>
<evidence type="ECO:0000256" key="3">
    <source>
        <dbReference type="ARBA" id="ARBA00022448"/>
    </source>
</evidence>
<organism evidence="10 11">
    <name type="scientific">Haloplanus salinus</name>
    <dbReference type="NCBI Taxonomy" id="1126245"/>
    <lineage>
        <taxon>Archaea</taxon>
        <taxon>Methanobacteriati</taxon>
        <taxon>Methanobacteriota</taxon>
        <taxon>Stenosarchaea group</taxon>
        <taxon>Halobacteria</taxon>
        <taxon>Halobacteriales</taxon>
        <taxon>Haloferacaceae</taxon>
        <taxon>Haloplanus</taxon>
    </lineage>
</organism>
<comment type="caution">
    <text evidence="10">The sequence shown here is derived from an EMBL/GenBank/DDBJ whole genome shotgun (WGS) entry which is preliminary data.</text>
</comment>
<proteinExistence type="inferred from homology"/>
<reference evidence="10 11" key="1">
    <citation type="submission" date="2018-07" db="EMBL/GenBank/DDBJ databases">
        <title>Genome sequences of Haloplanus salinus JCM 18368T.</title>
        <authorList>
            <person name="Kim Y.B."/>
            <person name="Roh S.W."/>
        </authorList>
    </citation>
    <scope>NUCLEOTIDE SEQUENCE [LARGE SCALE GENOMIC DNA]</scope>
    <source>
        <strain evidence="10 11">JCM 18368</strain>
    </source>
</reference>
<keyword evidence="11" id="KW-1185">Reference proteome</keyword>
<feature type="transmembrane region" description="Helical" evidence="8">
    <location>
        <begin position="261"/>
        <end position="281"/>
    </location>
</feature>
<dbReference type="PROSITE" id="PS50928">
    <property type="entry name" value="ABC_TM1"/>
    <property type="match status" value="1"/>
</dbReference>
<dbReference type="GO" id="GO:0005315">
    <property type="term" value="F:phosphate transmembrane transporter activity"/>
    <property type="evidence" value="ECO:0007669"/>
    <property type="project" value="InterPro"/>
</dbReference>
<dbReference type="PANTHER" id="PTHR43470">
    <property type="entry name" value="PHOSPHATE TRANSPORT SYSTEM PERMEASE PROTEIN PSTA-RELATED"/>
    <property type="match status" value="1"/>
</dbReference>
<evidence type="ECO:0000256" key="8">
    <source>
        <dbReference type="RuleBase" id="RU363043"/>
    </source>
</evidence>
<feature type="transmembrane region" description="Helical" evidence="8">
    <location>
        <begin position="336"/>
        <end position="354"/>
    </location>
</feature>
<dbReference type="PANTHER" id="PTHR43470:SF3">
    <property type="entry name" value="PHOSPHATE TRANSPORT SYSTEM PERMEASE PROTEIN PSTA-RELATED"/>
    <property type="match status" value="1"/>
</dbReference>
<dbReference type="AlphaFoldDB" id="A0A368N7X2"/>
<feature type="transmembrane region" description="Helical" evidence="8">
    <location>
        <begin position="115"/>
        <end position="134"/>
    </location>
</feature>
<dbReference type="InterPro" id="IPR035906">
    <property type="entry name" value="MetI-like_sf"/>
</dbReference>
<dbReference type="RefSeq" id="WP_114448176.1">
    <property type="nucleotide sequence ID" value="NZ_QPHM01000001.1"/>
</dbReference>
<feature type="transmembrane region" description="Helical" evidence="8">
    <location>
        <begin position="361"/>
        <end position="379"/>
    </location>
</feature>
<sequence>MAGTTQSQLVEGDTTASEVAAGVTVGLSAILFALAVAAMFERVSLTGTLAGVPTATLLGGLLIALGVAVIAFGVGSRLGYVETDPDASAGLVASFGAAVPWLVIGGGVASETLGFGVAGGVAGAVVAGSAAFVATAVPREDVGSTVPLGALLALVGLVFLSGTIGPGWLWNLGWEQQASITAEFLVPVATLVSALYGGWAAAKAYGRFGARGRHMGAYVLVYLNALSIIGFLFILIAFVVVQGLPGLLTGVQIGAGVGPQLFGSFELPVYAPFVMNGVALLNDFQGVLPAIVGTVWLVVGAVLFAVPLGVGAAIFLTEYAERGRFTQAVEVATNGLWSTPSIVFGLFGFAFLIPRFGNRKSLLAGMLTLGFMLLPLVLITSREAMLSVPDEYRDASAALGVSKWQTVRSVVLPAALPGVVTGVILGVGRIAGETAPILLTMAGGTFVPGAQTVDVIGGFEFTGSPPFVANPELLQATSALPYQLYALITAGVGLGSNVSDPTGFRWATALILLIVVLSFYAIGIGARYYFRRQLRHE</sequence>
<dbReference type="InterPro" id="IPR000515">
    <property type="entry name" value="MetI-like"/>
</dbReference>
<keyword evidence="7 8" id="KW-0472">Membrane</keyword>
<keyword evidence="4 8" id="KW-1003">Cell membrane</keyword>
<accession>A0A368N7X2</accession>
<evidence type="ECO:0000313" key="11">
    <source>
        <dbReference type="Proteomes" id="UP000252189"/>
    </source>
</evidence>
<dbReference type="Proteomes" id="UP000252189">
    <property type="component" value="Unassembled WGS sequence"/>
</dbReference>
<keyword evidence="6 8" id="KW-1133">Transmembrane helix</keyword>
<dbReference type="GO" id="GO:0035435">
    <property type="term" value="P:phosphate ion transmembrane transport"/>
    <property type="evidence" value="ECO:0007669"/>
    <property type="project" value="InterPro"/>
</dbReference>
<evidence type="ECO:0000256" key="2">
    <source>
        <dbReference type="ARBA" id="ARBA00007069"/>
    </source>
</evidence>
<feature type="domain" description="ABC transmembrane type-1" evidence="9">
    <location>
        <begin position="291"/>
        <end position="523"/>
    </location>
</feature>
<feature type="transmembrane region" description="Helical" evidence="8">
    <location>
        <begin position="20"/>
        <end position="40"/>
    </location>
</feature>
<dbReference type="EMBL" id="QPHM01000001">
    <property type="protein sequence ID" value="RCU46622.1"/>
    <property type="molecule type" value="Genomic_DNA"/>
</dbReference>
<keyword evidence="3" id="KW-0813">Transport</keyword>
<keyword evidence="5 8" id="KW-0812">Transmembrane</keyword>
<evidence type="ECO:0000256" key="7">
    <source>
        <dbReference type="ARBA" id="ARBA00023136"/>
    </source>
</evidence>
<feature type="transmembrane region" description="Helical" evidence="8">
    <location>
        <begin position="87"/>
        <end position="109"/>
    </location>
</feature>
<evidence type="ECO:0000313" key="10">
    <source>
        <dbReference type="EMBL" id="RCU46622.1"/>
    </source>
</evidence>
<feature type="transmembrane region" description="Helical" evidence="8">
    <location>
        <begin position="146"/>
        <end position="164"/>
    </location>
</feature>
<feature type="transmembrane region" description="Helical" evidence="8">
    <location>
        <begin position="217"/>
        <end position="241"/>
    </location>
</feature>
<dbReference type="Gene3D" id="1.10.3720.10">
    <property type="entry name" value="MetI-like"/>
    <property type="match status" value="1"/>
</dbReference>
<evidence type="ECO:0000256" key="4">
    <source>
        <dbReference type="ARBA" id="ARBA00022475"/>
    </source>
</evidence>
<evidence type="ECO:0000256" key="5">
    <source>
        <dbReference type="ARBA" id="ARBA00022692"/>
    </source>
</evidence>
<dbReference type="SUPFAM" id="SSF161098">
    <property type="entry name" value="MetI-like"/>
    <property type="match status" value="1"/>
</dbReference>
<dbReference type="Pfam" id="PF00528">
    <property type="entry name" value="BPD_transp_1"/>
    <property type="match status" value="1"/>
</dbReference>
<name>A0A368N7X2_9EURY</name>
<evidence type="ECO:0000259" key="9">
    <source>
        <dbReference type="PROSITE" id="PS50928"/>
    </source>
</evidence>
<dbReference type="NCBIfam" id="TIGR00974">
    <property type="entry name" value="3a0107s02c"/>
    <property type="match status" value="1"/>
</dbReference>
<feature type="transmembrane region" description="Helical" evidence="8">
    <location>
        <begin position="293"/>
        <end position="316"/>
    </location>
</feature>
<comment type="similarity">
    <text evidence="2 8">Belongs to the binding-protein-dependent transport system permease family. CysTW subfamily.</text>
</comment>
<feature type="transmembrane region" description="Helical" evidence="8">
    <location>
        <begin position="52"/>
        <end position="75"/>
    </location>
</feature>
<comment type="subcellular location">
    <subcellularLocation>
        <location evidence="1 8">Cell membrane</location>
        <topology evidence="1 8">Multi-pass membrane protein</topology>
    </subcellularLocation>
</comment>
<dbReference type="CDD" id="cd06261">
    <property type="entry name" value="TM_PBP2"/>
    <property type="match status" value="1"/>
</dbReference>
<gene>
    <name evidence="10" type="primary">pstA</name>
    <name evidence="10" type="ORF">DU504_04460</name>
</gene>
<protein>
    <recommendedName>
        <fullName evidence="8">Phosphate transport system permease protein PstA</fullName>
    </recommendedName>
</protein>
<dbReference type="InterPro" id="IPR005672">
    <property type="entry name" value="Phosphate_PstA"/>
</dbReference>
<feature type="transmembrane region" description="Helical" evidence="8">
    <location>
        <begin position="506"/>
        <end position="530"/>
    </location>
</feature>
<feature type="transmembrane region" description="Helical" evidence="8">
    <location>
        <begin position="184"/>
        <end position="205"/>
    </location>
</feature>